<dbReference type="PANTHER" id="PTHR11895:SF7">
    <property type="entry name" value="GLUTAMYL-TRNA(GLN) AMIDOTRANSFERASE SUBUNIT A, MITOCHONDRIAL"/>
    <property type="match status" value="1"/>
</dbReference>
<evidence type="ECO:0000256" key="2">
    <source>
        <dbReference type="ARBA" id="ARBA00022598"/>
    </source>
</evidence>
<comment type="catalytic activity">
    <reaction evidence="6 7">
        <text>L-glutamyl-tRNA(Gln) + L-glutamine + ATP + H2O = L-glutaminyl-tRNA(Gln) + L-glutamate + ADP + phosphate + H(+)</text>
        <dbReference type="Rhea" id="RHEA:17521"/>
        <dbReference type="Rhea" id="RHEA-COMP:9681"/>
        <dbReference type="Rhea" id="RHEA-COMP:9684"/>
        <dbReference type="ChEBI" id="CHEBI:15377"/>
        <dbReference type="ChEBI" id="CHEBI:15378"/>
        <dbReference type="ChEBI" id="CHEBI:29985"/>
        <dbReference type="ChEBI" id="CHEBI:30616"/>
        <dbReference type="ChEBI" id="CHEBI:43474"/>
        <dbReference type="ChEBI" id="CHEBI:58359"/>
        <dbReference type="ChEBI" id="CHEBI:78520"/>
        <dbReference type="ChEBI" id="CHEBI:78521"/>
        <dbReference type="ChEBI" id="CHEBI:456216"/>
        <dbReference type="EC" id="6.3.5.7"/>
    </reaction>
</comment>
<keyword evidence="2 7" id="KW-0436">Ligase</keyword>
<feature type="active site" description="Charge relay system" evidence="7">
    <location>
        <position position="143"/>
    </location>
</feature>
<keyword evidence="5 7" id="KW-0648">Protein biosynthesis</keyword>
<proteinExistence type="inferred from homology"/>
<dbReference type="EC" id="6.3.5.7" evidence="7"/>
<protein>
    <recommendedName>
        <fullName evidence="7">Glutamyl-tRNA(Gln) amidotransferase subunit A, mitochondrial</fullName>
        <shortName evidence="7">Glu-AdT subunit A</shortName>
        <ecNumber evidence="7">6.3.5.7</ecNumber>
    </recommendedName>
</protein>
<comment type="subunit">
    <text evidence="7">Subunit of the heterotrimeric GatFAB amidotransferase (AdT) complex, composed of A, B and F subunits.</text>
</comment>
<evidence type="ECO:0000256" key="7">
    <source>
        <dbReference type="HAMAP-Rule" id="MF_03150"/>
    </source>
</evidence>
<name>A0A642UKA4_9ASCO</name>
<dbReference type="GO" id="GO:0032543">
    <property type="term" value="P:mitochondrial translation"/>
    <property type="evidence" value="ECO:0007669"/>
    <property type="project" value="UniProtKB-UniRule"/>
</dbReference>
<evidence type="ECO:0000256" key="1">
    <source>
        <dbReference type="ARBA" id="ARBA00008069"/>
    </source>
</evidence>
<comment type="similarity">
    <text evidence="1 7">Belongs to the amidase family. GatA subfamily.</text>
</comment>
<comment type="function">
    <text evidence="7">Allows the formation of correctly charged Gln-tRNA(Gln) through the transamidation of misacylated Glu-tRNA(Gln) in the mitochondria. The reaction takes place in the presence of glutamine and ATP through an activated gamma-phospho-Glu-tRNA(Gln).</text>
</comment>
<keyword evidence="4 7" id="KW-0067">ATP-binding</keyword>
<accession>A0A642UKA4</accession>
<dbReference type="InterPro" id="IPR023631">
    <property type="entry name" value="Amidase_dom"/>
</dbReference>
<dbReference type="OrthoDB" id="421993at2759"/>
<dbReference type="InterPro" id="IPR020556">
    <property type="entry name" value="Amidase_CS"/>
</dbReference>
<evidence type="ECO:0000256" key="4">
    <source>
        <dbReference type="ARBA" id="ARBA00022840"/>
    </source>
</evidence>
<dbReference type="Gene3D" id="3.90.1300.10">
    <property type="entry name" value="Amidase signature (AS) domain"/>
    <property type="match status" value="1"/>
</dbReference>
<dbReference type="Pfam" id="PF01425">
    <property type="entry name" value="Amidase"/>
    <property type="match status" value="1"/>
</dbReference>
<feature type="active site" description="Acyl-ester intermediate" evidence="7">
    <location>
        <position position="167"/>
    </location>
</feature>
<feature type="domain" description="Amidase" evidence="8">
    <location>
        <begin position="18"/>
        <end position="472"/>
    </location>
</feature>
<dbReference type="GO" id="GO:0070681">
    <property type="term" value="P:glutaminyl-tRNAGln biosynthesis via transamidation"/>
    <property type="evidence" value="ECO:0007669"/>
    <property type="project" value="UniProtKB-UniRule"/>
</dbReference>
<reference evidence="9" key="1">
    <citation type="journal article" date="2019" name="G3 (Bethesda)">
        <title>Genome Assemblies of Two Rare Opportunistic Yeast Pathogens: Diutina rugosa (syn. Candida rugosa) and Trichomonascus ciferrii (syn. Candida ciferrii).</title>
        <authorList>
            <person name="Mixao V."/>
            <person name="Saus E."/>
            <person name="Hansen A.P."/>
            <person name="Lass-Florl C."/>
            <person name="Gabaldon T."/>
        </authorList>
    </citation>
    <scope>NUCLEOTIDE SEQUENCE</scope>
    <source>
        <strain evidence="9">CBS 4856</strain>
    </source>
</reference>
<dbReference type="EMBL" id="SWFS01000497">
    <property type="protein sequence ID" value="KAA8900630.1"/>
    <property type="molecule type" value="Genomic_DNA"/>
</dbReference>
<dbReference type="GO" id="GO:0050567">
    <property type="term" value="F:glutaminyl-tRNA synthase (glutamine-hydrolyzing) activity"/>
    <property type="evidence" value="ECO:0007669"/>
    <property type="project" value="UniProtKB-UniRule"/>
</dbReference>
<dbReference type="Proteomes" id="UP000761534">
    <property type="component" value="Unassembled WGS sequence"/>
</dbReference>
<evidence type="ECO:0000313" key="9">
    <source>
        <dbReference type="EMBL" id="KAA8900630.1"/>
    </source>
</evidence>
<dbReference type="GO" id="GO:0005739">
    <property type="term" value="C:mitochondrion"/>
    <property type="evidence" value="ECO:0007669"/>
    <property type="project" value="UniProtKB-SubCell"/>
</dbReference>
<dbReference type="HAMAP" id="MF_00120">
    <property type="entry name" value="GatA"/>
    <property type="match status" value="1"/>
</dbReference>
<dbReference type="GO" id="GO:0030956">
    <property type="term" value="C:glutamyl-tRNA(Gln) amidotransferase complex"/>
    <property type="evidence" value="ECO:0007669"/>
    <property type="project" value="UniProtKB-UniRule"/>
</dbReference>
<keyword evidence="10" id="KW-1185">Reference proteome</keyword>
<gene>
    <name evidence="7" type="primary">HER2</name>
    <name evidence="9" type="ORF">TRICI_006188</name>
</gene>
<dbReference type="VEuPathDB" id="FungiDB:TRICI_006188"/>
<evidence type="ECO:0000259" key="8">
    <source>
        <dbReference type="Pfam" id="PF01425"/>
    </source>
</evidence>
<evidence type="ECO:0000256" key="3">
    <source>
        <dbReference type="ARBA" id="ARBA00022741"/>
    </source>
</evidence>
<keyword evidence="3 7" id="KW-0547">Nucleotide-binding</keyword>
<dbReference type="InterPro" id="IPR004412">
    <property type="entry name" value="GatA"/>
</dbReference>
<sequence>MASPSPASLALIKRAEICLQNIAQRNNTLKTFITLKPADQIRNEVRQLAPLNSSGHGLQGRVISLKDNFCTTDMPTTCASKVLKDYMSPFESTAGRLLRNAGAVVAGKVNMDEFAMGSNNNHTYFGTALNPLFPDTEASAGGSSGGSAASVAADMCDVSLGTDTGGSVRLPGAYCGVFGFKPSYGMISRHGVIAYAQSLDTVGIVAKNVPLIETTFDVLNQYDEADPTSISPVVRQKIANMDQKDVAKDKLRIGIMKEAIIDLSPEVREAWINALDYLQSLGHEVSVVSVPSLKHSLPAYFIISPAEASSNLARYDGVRYGFRADVDRDETGNLYAPTRTAAFGKEVQRRILLGTYNLSAGAYGNHFEKAQKVRRIILDEFNDIFATPNVLYDTPGCPSGVDVLIHPTSRTTAPTHEEIKQNTNVTDSYINDVLTVSANLAGLPAISAPWGKGQDTVGIQVYSQFGNDKLILDVAKLLDQAPINK</sequence>
<dbReference type="SUPFAM" id="SSF75304">
    <property type="entry name" value="Amidase signature (AS) enzymes"/>
    <property type="match status" value="1"/>
</dbReference>
<dbReference type="PANTHER" id="PTHR11895">
    <property type="entry name" value="TRANSAMIDASE"/>
    <property type="match status" value="1"/>
</dbReference>
<feature type="active site" description="Charge relay system" evidence="7">
    <location>
        <position position="66"/>
    </location>
</feature>
<evidence type="ECO:0000256" key="5">
    <source>
        <dbReference type="ARBA" id="ARBA00022917"/>
    </source>
</evidence>
<comment type="caution">
    <text evidence="9">The sequence shown here is derived from an EMBL/GenBank/DDBJ whole genome shotgun (WGS) entry which is preliminary data.</text>
</comment>
<evidence type="ECO:0000256" key="6">
    <source>
        <dbReference type="ARBA" id="ARBA00047407"/>
    </source>
</evidence>
<organism evidence="9 10">
    <name type="scientific">Trichomonascus ciferrii</name>
    <dbReference type="NCBI Taxonomy" id="44093"/>
    <lineage>
        <taxon>Eukaryota</taxon>
        <taxon>Fungi</taxon>
        <taxon>Dikarya</taxon>
        <taxon>Ascomycota</taxon>
        <taxon>Saccharomycotina</taxon>
        <taxon>Dipodascomycetes</taxon>
        <taxon>Dipodascales</taxon>
        <taxon>Trichomonascaceae</taxon>
        <taxon>Trichomonascus</taxon>
        <taxon>Trichomonascus ciferrii complex</taxon>
    </lineage>
</organism>
<comment type="subcellular location">
    <subcellularLocation>
        <location evidence="7">Mitochondrion</location>
    </subcellularLocation>
</comment>
<dbReference type="GO" id="GO:0005524">
    <property type="term" value="F:ATP binding"/>
    <property type="evidence" value="ECO:0007669"/>
    <property type="project" value="UniProtKB-KW"/>
</dbReference>
<dbReference type="InterPro" id="IPR036928">
    <property type="entry name" value="AS_sf"/>
</dbReference>
<dbReference type="AlphaFoldDB" id="A0A642UKA4"/>
<keyword evidence="7" id="KW-0496">Mitochondrion</keyword>
<dbReference type="NCBIfam" id="TIGR00132">
    <property type="entry name" value="gatA"/>
    <property type="match status" value="1"/>
</dbReference>
<dbReference type="InterPro" id="IPR000120">
    <property type="entry name" value="Amidase"/>
</dbReference>
<evidence type="ECO:0000313" key="10">
    <source>
        <dbReference type="Proteomes" id="UP000761534"/>
    </source>
</evidence>
<dbReference type="PROSITE" id="PS00571">
    <property type="entry name" value="AMIDASES"/>
    <property type="match status" value="1"/>
</dbReference>